<evidence type="ECO:0000256" key="12">
    <source>
        <dbReference type="ARBA" id="ARBA00023180"/>
    </source>
</evidence>
<sequence>MNVIITLGLTSSVYIIVLVTSLLYHFRWPLRLKLYRMSNWWHMRRTATQRPIDNADYIYDVFVIYNKDDSHWTRKVLVPQLEKYTTPKFRLCFYERNWLPGRDIVDCISESIRISRKTLLVITNSFTKCQWCYLEMTMAQHNVMNTDRDNVLLAVMEDIEEINLNPRLTLLMKSKPYLEWTNDNNGQLLFWEQMKQFLSKADNGSFIMSTPADEEVTSSLQIFA</sequence>
<evidence type="ECO:0000313" key="15">
    <source>
        <dbReference type="EMBL" id="ELT87566.1"/>
    </source>
</evidence>
<evidence type="ECO:0000256" key="1">
    <source>
        <dbReference type="ARBA" id="ARBA00004479"/>
    </source>
</evidence>
<evidence type="ECO:0000256" key="2">
    <source>
        <dbReference type="ARBA" id="ARBA00009634"/>
    </source>
</evidence>
<dbReference type="AlphaFoldDB" id="R7T471"/>
<reference evidence="15 17" key="2">
    <citation type="journal article" date="2013" name="Nature">
        <title>Insights into bilaterian evolution from three spiralian genomes.</title>
        <authorList>
            <person name="Simakov O."/>
            <person name="Marletaz F."/>
            <person name="Cho S.J."/>
            <person name="Edsinger-Gonzales E."/>
            <person name="Havlak P."/>
            <person name="Hellsten U."/>
            <person name="Kuo D.H."/>
            <person name="Larsson T."/>
            <person name="Lv J."/>
            <person name="Arendt D."/>
            <person name="Savage R."/>
            <person name="Osoegawa K."/>
            <person name="de Jong P."/>
            <person name="Grimwood J."/>
            <person name="Chapman J.A."/>
            <person name="Shapiro H."/>
            <person name="Aerts A."/>
            <person name="Otillar R.P."/>
            <person name="Terry A.Y."/>
            <person name="Boore J.L."/>
            <person name="Grigoriev I.V."/>
            <person name="Lindberg D.R."/>
            <person name="Seaver E.C."/>
            <person name="Weisblat D.A."/>
            <person name="Putnam N.H."/>
            <person name="Rokhsar D.S."/>
        </authorList>
    </citation>
    <scope>NUCLEOTIDE SEQUENCE</scope>
    <source>
        <strain evidence="15 17">I ESC-2004</strain>
    </source>
</reference>
<dbReference type="GO" id="GO:0005886">
    <property type="term" value="C:plasma membrane"/>
    <property type="evidence" value="ECO:0007669"/>
    <property type="project" value="TreeGrafter"/>
</dbReference>
<comment type="subcellular location">
    <subcellularLocation>
        <location evidence="1">Membrane</location>
        <topology evidence="1">Single-pass type I membrane protein</topology>
    </subcellularLocation>
</comment>
<dbReference type="SUPFAM" id="SSF52200">
    <property type="entry name" value="Toll/Interleukin receptor TIR domain"/>
    <property type="match status" value="1"/>
</dbReference>
<dbReference type="Pfam" id="PF01582">
    <property type="entry name" value="TIR"/>
    <property type="match status" value="1"/>
</dbReference>
<proteinExistence type="inferred from homology"/>
<organism evidence="15">
    <name type="scientific">Capitella teleta</name>
    <name type="common">Polychaete worm</name>
    <dbReference type="NCBI Taxonomy" id="283909"/>
    <lineage>
        <taxon>Eukaryota</taxon>
        <taxon>Metazoa</taxon>
        <taxon>Spiralia</taxon>
        <taxon>Lophotrochozoa</taxon>
        <taxon>Annelida</taxon>
        <taxon>Polychaeta</taxon>
        <taxon>Sedentaria</taxon>
        <taxon>Scolecida</taxon>
        <taxon>Capitellidae</taxon>
        <taxon>Capitella</taxon>
    </lineage>
</organism>
<protein>
    <recommendedName>
        <fullName evidence="14">TIR domain-containing protein</fullName>
    </recommendedName>
</protein>
<evidence type="ECO:0000256" key="9">
    <source>
        <dbReference type="ARBA" id="ARBA00022989"/>
    </source>
</evidence>
<dbReference type="InterPro" id="IPR000157">
    <property type="entry name" value="TIR_dom"/>
</dbReference>
<keyword evidence="11" id="KW-0675">Receptor</keyword>
<evidence type="ECO:0000256" key="10">
    <source>
        <dbReference type="ARBA" id="ARBA00023136"/>
    </source>
</evidence>
<keyword evidence="7" id="KW-0677">Repeat</keyword>
<reference evidence="16" key="3">
    <citation type="submission" date="2015-06" db="UniProtKB">
        <authorList>
            <consortium name="EnsemblMetazoa"/>
        </authorList>
    </citation>
    <scope>IDENTIFICATION</scope>
</reference>
<keyword evidence="5 13" id="KW-0812">Transmembrane</keyword>
<dbReference type="SMART" id="SM00255">
    <property type="entry name" value="TIR"/>
    <property type="match status" value="1"/>
</dbReference>
<keyword evidence="4" id="KW-0433">Leucine-rich repeat</keyword>
<reference evidence="17" key="1">
    <citation type="submission" date="2012-12" db="EMBL/GenBank/DDBJ databases">
        <authorList>
            <person name="Hellsten U."/>
            <person name="Grimwood J."/>
            <person name="Chapman J.A."/>
            <person name="Shapiro H."/>
            <person name="Aerts A."/>
            <person name="Otillar R.P."/>
            <person name="Terry A.Y."/>
            <person name="Boore J.L."/>
            <person name="Simakov O."/>
            <person name="Marletaz F."/>
            <person name="Cho S.-J."/>
            <person name="Edsinger-Gonzales E."/>
            <person name="Havlak P."/>
            <person name="Kuo D.-H."/>
            <person name="Larsson T."/>
            <person name="Lv J."/>
            <person name="Arendt D."/>
            <person name="Savage R."/>
            <person name="Osoegawa K."/>
            <person name="de Jong P."/>
            <person name="Lindberg D.R."/>
            <person name="Seaver E.C."/>
            <person name="Weisblat D.A."/>
            <person name="Putnam N.H."/>
            <person name="Grigoriev I.V."/>
            <person name="Rokhsar D.S."/>
        </authorList>
    </citation>
    <scope>NUCLEOTIDE SEQUENCE</scope>
    <source>
        <strain evidence="17">I ESC-2004</strain>
    </source>
</reference>
<dbReference type="GO" id="GO:0007165">
    <property type="term" value="P:signal transduction"/>
    <property type="evidence" value="ECO:0007669"/>
    <property type="project" value="InterPro"/>
</dbReference>
<evidence type="ECO:0000256" key="4">
    <source>
        <dbReference type="ARBA" id="ARBA00022614"/>
    </source>
</evidence>
<evidence type="ECO:0000256" key="7">
    <source>
        <dbReference type="ARBA" id="ARBA00022737"/>
    </source>
</evidence>
<keyword evidence="10 13" id="KW-0472">Membrane</keyword>
<name>R7T471_CAPTE</name>
<keyword evidence="8" id="KW-0391">Immunity</keyword>
<dbReference type="GO" id="GO:0045087">
    <property type="term" value="P:innate immune response"/>
    <property type="evidence" value="ECO:0007669"/>
    <property type="project" value="UniProtKB-KW"/>
</dbReference>
<evidence type="ECO:0000256" key="6">
    <source>
        <dbReference type="ARBA" id="ARBA00022729"/>
    </source>
</evidence>
<keyword evidence="3" id="KW-0399">Innate immunity</keyword>
<dbReference type="PANTHER" id="PTHR24365">
    <property type="entry name" value="TOLL-LIKE RECEPTOR"/>
    <property type="match status" value="1"/>
</dbReference>
<dbReference type="EnsemblMetazoa" id="CapteT142354">
    <property type="protein sequence ID" value="CapteP142354"/>
    <property type="gene ID" value="CapteG142354"/>
</dbReference>
<keyword evidence="9 13" id="KW-1133">Transmembrane helix</keyword>
<dbReference type="PANTHER" id="PTHR24365:SF530">
    <property type="entry name" value="MSTPROX-RELATED"/>
    <property type="match status" value="1"/>
</dbReference>
<evidence type="ECO:0000259" key="14">
    <source>
        <dbReference type="PROSITE" id="PS50104"/>
    </source>
</evidence>
<dbReference type="GO" id="GO:0038023">
    <property type="term" value="F:signaling receptor activity"/>
    <property type="evidence" value="ECO:0007669"/>
    <property type="project" value="TreeGrafter"/>
</dbReference>
<keyword evidence="6" id="KW-0732">Signal</keyword>
<keyword evidence="17" id="KW-1185">Reference proteome</keyword>
<dbReference type="EMBL" id="KB312244">
    <property type="protein sequence ID" value="ELT87566.1"/>
    <property type="molecule type" value="Genomic_DNA"/>
</dbReference>
<accession>R7T471</accession>
<evidence type="ECO:0000313" key="17">
    <source>
        <dbReference type="Proteomes" id="UP000014760"/>
    </source>
</evidence>
<evidence type="ECO:0000256" key="11">
    <source>
        <dbReference type="ARBA" id="ARBA00023170"/>
    </source>
</evidence>
<dbReference type="STRING" id="283909.R7T471"/>
<evidence type="ECO:0000313" key="16">
    <source>
        <dbReference type="EnsemblMetazoa" id="CapteP142354"/>
    </source>
</evidence>
<dbReference type="PROSITE" id="PS50104">
    <property type="entry name" value="TIR"/>
    <property type="match status" value="1"/>
</dbReference>
<dbReference type="OMA" id="SNNAVHE"/>
<dbReference type="InterPro" id="IPR035897">
    <property type="entry name" value="Toll_tir_struct_dom_sf"/>
</dbReference>
<evidence type="ECO:0000256" key="8">
    <source>
        <dbReference type="ARBA" id="ARBA00022859"/>
    </source>
</evidence>
<dbReference type="OrthoDB" id="5966846at2759"/>
<evidence type="ECO:0000256" key="3">
    <source>
        <dbReference type="ARBA" id="ARBA00022588"/>
    </source>
</evidence>
<dbReference type="Proteomes" id="UP000014760">
    <property type="component" value="Unassembled WGS sequence"/>
</dbReference>
<dbReference type="PRINTS" id="PR01537">
    <property type="entry name" value="INTRLKN1R1F"/>
</dbReference>
<dbReference type="EMBL" id="AMQN01015813">
    <property type="status" value="NOT_ANNOTATED_CDS"/>
    <property type="molecule type" value="Genomic_DNA"/>
</dbReference>
<dbReference type="HOGENOM" id="CLU_053932_3_0_1"/>
<evidence type="ECO:0000256" key="13">
    <source>
        <dbReference type="SAM" id="Phobius"/>
    </source>
</evidence>
<keyword evidence="12" id="KW-0325">Glycoprotein</keyword>
<comment type="similarity">
    <text evidence="2">Belongs to the Toll-like receptor family.</text>
</comment>
<evidence type="ECO:0000256" key="5">
    <source>
        <dbReference type="ARBA" id="ARBA00022692"/>
    </source>
</evidence>
<dbReference type="Gene3D" id="3.40.50.10140">
    <property type="entry name" value="Toll/interleukin-1 receptor homology (TIR) domain"/>
    <property type="match status" value="1"/>
</dbReference>
<dbReference type="FunFam" id="3.40.50.10140:FF:000001">
    <property type="entry name" value="Toll-like receptor 2"/>
    <property type="match status" value="1"/>
</dbReference>
<feature type="transmembrane region" description="Helical" evidence="13">
    <location>
        <begin position="6"/>
        <end position="26"/>
    </location>
</feature>
<gene>
    <name evidence="15" type="ORF">CAPTEDRAFT_142354</name>
</gene>
<feature type="domain" description="TIR" evidence="14">
    <location>
        <begin position="57"/>
        <end position="198"/>
    </location>
</feature>